<dbReference type="Gene3D" id="3.30.2350.10">
    <property type="entry name" value="Pseudouridine synthase"/>
    <property type="match status" value="1"/>
</dbReference>
<evidence type="ECO:0000313" key="6">
    <source>
        <dbReference type="Proteomes" id="UP000247744"/>
    </source>
</evidence>
<sequence>MVVGSGQRGHRIVLEEPQIPFDPKVIYEDRRIIVVDKPHFLATTPRGMWYADTVLIRMRQLYGELDITPAHRLDRATAGVLVLVRDPAARRAYQMLFQEHRVRKVYQCLAPVRPIVRPRTGTVRHMNPPRIFPLERRSRVIKRRGVLQAWEERGPVNAVTRIELTVGQGPAAADSRGCLATYTLYPQTGKTHQLRVHMNALGLPIAGDDLYPRIQTRAYDDYSRPLQLVARCLEFTDPFTGVKRSFVSSVPLNPQGEV</sequence>
<evidence type="ECO:0000259" key="4">
    <source>
        <dbReference type="Pfam" id="PF00849"/>
    </source>
</evidence>
<protein>
    <recommendedName>
        <fullName evidence="2">RNA pseudouridylate synthase</fullName>
    </recommendedName>
    <alternativeName>
        <fullName evidence="3">RNA-uridine isomerase</fullName>
    </alternativeName>
</protein>
<dbReference type="OrthoDB" id="9807829at2"/>
<reference evidence="5 6" key="1">
    <citation type="submission" date="2018-05" db="EMBL/GenBank/DDBJ databases">
        <title>Reference genomes for bee gut microbiota database.</title>
        <authorList>
            <person name="Ellegaard K.M."/>
        </authorList>
    </citation>
    <scope>NUCLEOTIDE SEQUENCE [LARGE SCALE GENOMIC DNA]</scope>
    <source>
        <strain evidence="5 6">ESL0200</strain>
    </source>
</reference>
<dbReference type="SUPFAM" id="SSF55120">
    <property type="entry name" value="Pseudouridine synthase"/>
    <property type="match status" value="1"/>
</dbReference>
<dbReference type="GO" id="GO:0009982">
    <property type="term" value="F:pseudouridine synthase activity"/>
    <property type="evidence" value="ECO:0007669"/>
    <property type="project" value="InterPro"/>
</dbReference>
<accession>A0A318M257</accession>
<dbReference type="InterPro" id="IPR050188">
    <property type="entry name" value="RluA_PseudoU_synthase"/>
</dbReference>
<proteinExistence type="predicted"/>
<dbReference type="Proteomes" id="UP000247744">
    <property type="component" value="Unassembled WGS sequence"/>
</dbReference>
<gene>
    <name evidence="5" type="ORF">DKK75_05565</name>
</gene>
<dbReference type="AlphaFoldDB" id="A0A318M257"/>
<dbReference type="InterPro" id="IPR006224">
    <property type="entry name" value="PsdUridine_synth_RluA-like_CS"/>
</dbReference>
<dbReference type="GO" id="GO:0003723">
    <property type="term" value="F:RNA binding"/>
    <property type="evidence" value="ECO:0007669"/>
    <property type="project" value="InterPro"/>
</dbReference>
<evidence type="ECO:0000256" key="3">
    <source>
        <dbReference type="ARBA" id="ARBA00033164"/>
    </source>
</evidence>
<dbReference type="PANTHER" id="PTHR21600:SF84">
    <property type="entry name" value="PSEUDOURIDINE SYNTHASE RSUA_RLUA-LIKE DOMAIN-CONTAINING PROTEIN"/>
    <property type="match status" value="1"/>
</dbReference>
<evidence type="ECO:0000313" key="5">
    <source>
        <dbReference type="EMBL" id="PXY82248.1"/>
    </source>
</evidence>
<dbReference type="PANTHER" id="PTHR21600">
    <property type="entry name" value="MITOCHONDRIAL RNA PSEUDOURIDINE SYNTHASE"/>
    <property type="match status" value="1"/>
</dbReference>
<name>A0A318M257_9BIFI</name>
<evidence type="ECO:0000256" key="1">
    <source>
        <dbReference type="ARBA" id="ARBA00000073"/>
    </source>
</evidence>
<comment type="caution">
    <text evidence="5">The sequence shown here is derived from an EMBL/GenBank/DDBJ whole genome shotgun (WGS) entry which is preliminary data.</text>
</comment>
<dbReference type="GO" id="GO:0000455">
    <property type="term" value="P:enzyme-directed rRNA pseudouridine synthesis"/>
    <property type="evidence" value="ECO:0007669"/>
    <property type="project" value="TreeGrafter"/>
</dbReference>
<dbReference type="InterPro" id="IPR020103">
    <property type="entry name" value="PsdUridine_synth_cat_dom_sf"/>
</dbReference>
<dbReference type="EMBL" id="QGLL01000008">
    <property type="protein sequence ID" value="PXY82248.1"/>
    <property type="molecule type" value="Genomic_DNA"/>
</dbReference>
<dbReference type="InterPro" id="IPR006145">
    <property type="entry name" value="PsdUridine_synth_RsuA/RluA"/>
</dbReference>
<organism evidence="5 6">
    <name type="scientific">Bifidobacterium asteroides</name>
    <dbReference type="NCBI Taxonomy" id="1684"/>
    <lineage>
        <taxon>Bacteria</taxon>
        <taxon>Bacillati</taxon>
        <taxon>Actinomycetota</taxon>
        <taxon>Actinomycetes</taxon>
        <taxon>Bifidobacteriales</taxon>
        <taxon>Bifidobacteriaceae</taxon>
        <taxon>Bifidobacterium</taxon>
    </lineage>
</organism>
<evidence type="ECO:0000256" key="2">
    <source>
        <dbReference type="ARBA" id="ARBA00031870"/>
    </source>
</evidence>
<feature type="domain" description="Pseudouridine synthase RsuA/RluA-like" evidence="4">
    <location>
        <begin position="32"/>
        <end position="200"/>
    </location>
</feature>
<dbReference type="Pfam" id="PF00849">
    <property type="entry name" value="PseudoU_synth_2"/>
    <property type="match status" value="1"/>
</dbReference>
<dbReference type="GO" id="GO:0140098">
    <property type="term" value="F:catalytic activity, acting on RNA"/>
    <property type="evidence" value="ECO:0007669"/>
    <property type="project" value="UniProtKB-ARBA"/>
</dbReference>
<dbReference type="RefSeq" id="WP_110452452.1">
    <property type="nucleotide sequence ID" value="NZ_QGLL01000008.1"/>
</dbReference>
<dbReference type="PROSITE" id="PS01129">
    <property type="entry name" value="PSI_RLU"/>
    <property type="match status" value="1"/>
</dbReference>
<comment type="catalytic activity">
    <reaction evidence="1">
        <text>a uridine in RNA = a pseudouridine in RNA</text>
        <dbReference type="Rhea" id="RHEA:48348"/>
        <dbReference type="Rhea" id="RHEA-COMP:12068"/>
        <dbReference type="Rhea" id="RHEA-COMP:12069"/>
        <dbReference type="ChEBI" id="CHEBI:65314"/>
        <dbReference type="ChEBI" id="CHEBI:65315"/>
    </reaction>
</comment>